<dbReference type="Proteomes" id="UP000011064">
    <property type="component" value="Unassembled WGS sequence"/>
</dbReference>
<proteinExistence type="predicted"/>
<dbReference type="HOGENOM" id="CLU_2237763_0_0_1"/>
<dbReference type="AlphaFoldDB" id="L8GBD6"/>
<evidence type="ECO:0000313" key="2">
    <source>
        <dbReference type="EMBL" id="ELR09351.1"/>
    </source>
</evidence>
<evidence type="ECO:0000313" key="3">
    <source>
        <dbReference type="Proteomes" id="UP000011064"/>
    </source>
</evidence>
<feature type="region of interest" description="Disordered" evidence="1">
    <location>
        <begin position="15"/>
        <end position="37"/>
    </location>
</feature>
<keyword evidence="3" id="KW-1185">Reference proteome</keyword>
<feature type="compositionally biased region" description="Basic and acidic residues" evidence="1">
    <location>
        <begin position="23"/>
        <end position="37"/>
    </location>
</feature>
<accession>L8GBD6</accession>
<sequence length="105" mass="11277">MEGRCTGMAAHEARWGNGDADSVGERERAGRRAPDWRGDHAELRRKAKLLAPGCGRPLGCCRVKDCGRLVRFVWDGGLGGVTWCTLGSPAGARGHGRYTGQTRLG</sequence>
<dbReference type="VEuPathDB" id="FungiDB:GMDG_03917"/>
<protein>
    <submittedName>
        <fullName evidence="2">Uncharacterized protein</fullName>
    </submittedName>
</protein>
<organism evidence="2 3">
    <name type="scientific">Pseudogymnoascus destructans (strain ATCC MYA-4855 / 20631-21)</name>
    <name type="common">Bat white-nose syndrome fungus</name>
    <name type="synonym">Geomyces destructans</name>
    <dbReference type="NCBI Taxonomy" id="658429"/>
    <lineage>
        <taxon>Eukaryota</taxon>
        <taxon>Fungi</taxon>
        <taxon>Dikarya</taxon>
        <taxon>Ascomycota</taxon>
        <taxon>Pezizomycotina</taxon>
        <taxon>Leotiomycetes</taxon>
        <taxon>Thelebolales</taxon>
        <taxon>Thelebolaceae</taxon>
        <taxon>Pseudogymnoascus</taxon>
    </lineage>
</organism>
<evidence type="ECO:0000256" key="1">
    <source>
        <dbReference type="SAM" id="MobiDB-lite"/>
    </source>
</evidence>
<name>L8GBD6_PSED2</name>
<dbReference type="InParanoid" id="L8GBD6"/>
<dbReference type="EMBL" id="GL573235">
    <property type="protein sequence ID" value="ELR09351.1"/>
    <property type="molecule type" value="Genomic_DNA"/>
</dbReference>
<reference evidence="3" key="1">
    <citation type="submission" date="2010-09" db="EMBL/GenBank/DDBJ databases">
        <title>The genome sequence of Geomyces destructans 20631-21.</title>
        <authorList>
            <consortium name="The Broad Institute Genome Sequencing Platform"/>
            <person name="Cuomo C.A."/>
            <person name="Blehert D.S."/>
            <person name="Lorch J.M."/>
            <person name="Young S.K."/>
            <person name="Zeng Q."/>
            <person name="Gargeya S."/>
            <person name="Fitzgerald M."/>
            <person name="Haas B."/>
            <person name="Abouelleil A."/>
            <person name="Alvarado L."/>
            <person name="Arachchi H.M."/>
            <person name="Berlin A."/>
            <person name="Brown A."/>
            <person name="Chapman S.B."/>
            <person name="Chen Z."/>
            <person name="Dunbar C."/>
            <person name="Freedman E."/>
            <person name="Gearin G."/>
            <person name="Gellesch M."/>
            <person name="Goldberg J."/>
            <person name="Griggs A."/>
            <person name="Gujja S."/>
            <person name="Heiman D."/>
            <person name="Howarth C."/>
            <person name="Larson L."/>
            <person name="Lui A."/>
            <person name="MacDonald P.J.P."/>
            <person name="Montmayeur A."/>
            <person name="Murphy C."/>
            <person name="Neiman D."/>
            <person name="Pearson M."/>
            <person name="Priest M."/>
            <person name="Roberts A."/>
            <person name="Saif S."/>
            <person name="Shea T."/>
            <person name="Shenoy N."/>
            <person name="Sisk P."/>
            <person name="Stolte C."/>
            <person name="Sykes S."/>
            <person name="Wortman J."/>
            <person name="Nusbaum C."/>
            <person name="Birren B."/>
        </authorList>
    </citation>
    <scope>NUCLEOTIDE SEQUENCE [LARGE SCALE GENOMIC DNA]</scope>
    <source>
        <strain evidence="3">ATCC MYA-4855 / 20631-21</strain>
    </source>
</reference>
<gene>
    <name evidence="2" type="ORF">GMDG_03917</name>
</gene>